<evidence type="ECO:0000256" key="6">
    <source>
        <dbReference type="RuleBase" id="RU000553"/>
    </source>
</evidence>
<comment type="similarity">
    <text evidence="1 7">Belongs to the acylphosphatase family.</text>
</comment>
<evidence type="ECO:0000256" key="7">
    <source>
        <dbReference type="RuleBase" id="RU004168"/>
    </source>
</evidence>
<dbReference type="Pfam" id="PF00708">
    <property type="entry name" value="Acylphosphatase"/>
    <property type="match status" value="1"/>
</dbReference>
<dbReference type="PROSITE" id="PS00150">
    <property type="entry name" value="ACYLPHOSPHATASE_1"/>
    <property type="match status" value="1"/>
</dbReference>
<dbReference type="EC" id="3.6.1.7" evidence="2 5"/>
<dbReference type="Gene3D" id="3.30.70.100">
    <property type="match status" value="1"/>
</dbReference>
<evidence type="ECO:0000256" key="3">
    <source>
        <dbReference type="ARBA" id="ARBA00022801"/>
    </source>
</evidence>
<protein>
    <recommendedName>
        <fullName evidence="2 5">Acylphosphatase</fullName>
        <ecNumber evidence="2 5">3.6.1.7</ecNumber>
    </recommendedName>
</protein>
<dbReference type="GO" id="GO:0003998">
    <property type="term" value="F:acylphosphatase activity"/>
    <property type="evidence" value="ECO:0007669"/>
    <property type="project" value="UniProtKB-EC"/>
</dbReference>
<accession>A0A821YAI1</accession>
<sequence>MVRLLLLTTLTSSVIKLSHCTVSASVSMALRSVDFEIFGRVQGVFFRKYTKNQADKLGLKGWCMNTSRGTVQGQMQGPNDKVESMMQWLKTTGSPSSKIDKADFNNNKEIDDYTFKSFDIRRDD</sequence>
<dbReference type="InterPro" id="IPR017968">
    <property type="entry name" value="Acylphosphatase_CS"/>
</dbReference>
<keyword evidence="8" id="KW-0732">Signal</keyword>
<dbReference type="InterPro" id="IPR020456">
    <property type="entry name" value="Acylphosphatase"/>
</dbReference>
<feature type="signal peptide" evidence="8">
    <location>
        <begin position="1"/>
        <end position="20"/>
    </location>
</feature>
<dbReference type="PANTHER" id="PTHR10029:SF3">
    <property type="entry name" value="ACYLPHOSPHATASE-RELATED"/>
    <property type="match status" value="1"/>
</dbReference>
<dbReference type="EMBL" id="CAJOBZ010000084">
    <property type="protein sequence ID" value="CAF4957942.1"/>
    <property type="molecule type" value="Genomic_DNA"/>
</dbReference>
<reference evidence="10" key="1">
    <citation type="submission" date="2021-02" db="EMBL/GenBank/DDBJ databases">
        <authorList>
            <person name="Steward A R."/>
        </authorList>
    </citation>
    <scope>NUCLEOTIDE SEQUENCE</scope>
</reference>
<evidence type="ECO:0000259" key="9">
    <source>
        <dbReference type="PROSITE" id="PS51160"/>
    </source>
</evidence>
<evidence type="ECO:0000313" key="11">
    <source>
        <dbReference type="Proteomes" id="UP000663880"/>
    </source>
</evidence>
<feature type="domain" description="Acylphosphatase-like" evidence="9">
    <location>
        <begin position="32"/>
        <end position="122"/>
    </location>
</feature>
<feature type="active site" evidence="5">
    <location>
        <position position="65"/>
    </location>
</feature>
<evidence type="ECO:0000256" key="2">
    <source>
        <dbReference type="ARBA" id="ARBA00012150"/>
    </source>
</evidence>
<dbReference type="PROSITE" id="PS51160">
    <property type="entry name" value="ACYLPHOSPHATASE_3"/>
    <property type="match status" value="1"/>
</dbReference>
<dbReference type="Proteomes" id="UP000663880">
    <property type="component" value="Unassembled WGS sequence"/>
</dbReference>
<comment type="catalytic activity">
    <reaction evidence="4 5 6">
        <text>an acyl phosphate + H2O = a carboxylate + phosphate + H(+)</text>
        <dbReference type="Rhea" id="RHEA:14965"/>
        <dbReference type="ChEBI" id="CHEBI:15377"/>
        <dbReference type="ChEBI" id="CHEBI:15378"/>
        <dbReference type="ChEBI" id="CHEBI:29067"/>
        <dbReference type="ChEBI" id="CHEBI:43474"/>
        <dbReference type="ChEBI" id="CHEBI:59918"/>
        <dbReference type="EC" id="3.6.1.7"/>
    </reaction>
</comment>
<proteinExistence type="inferred from homology"/>
<keyword evidence="3 5" id="KW-0378">Hydrolase</keyword>
<dbReference type="InterPro" id="IPR001792">
    <property type="entry name" value="Acylphosphatase-like_dom"/>
</dbReference>
<dbReference type="FunFam" id="3.30.70.100:FF:000011">
    <property type="entry name" value="Acylphosphatase"/>
    <property type="match status" value="1"/>
</dbReference>
<dbReference type="OrthoDB" id="7961613at2759"/>
<dbReference type="PROSITE" id="PS00151">
    <property type="entry name" value="ACYLPHOSPHATASE_2"/>
    <property type="match status" value="1"/>
</dbReference>
<name>A0A821YAI1_9NEOP</name>
<feature type="active site" evidence="5">
    <location>
        <position position="47"/>
    </location>
</feature>
<evidence type="ECO:0000256" key="4">
    <source>
        <dbReference type="ARBA" id="ARBA00047645"/>
    </source>
</evidence>
<dbReference type="SUPFAM" id="SSF54975">
    <property type="entry name" value="Acylphosphatase/BLUF domain-like"/>
    <property type="match status" value="1"/>
</dbReference>
<evidence type="ECO:0000256" key="5">
    <source>
        <dbReference type="PROSITE-ProRule" id="PRU00520"/>
    </source>
</evidence>
<dbReference type="AlphaFoldDB" id="A0A821YAI1"/>
<dbReference type="PANTHER" id="PTHR10029">
    <property type="entry name" value="ACYLPHOSPHATASE"/>
    <property type="match status" value="1"/>
</dbReference>
<gene>
    <name evidence="10" type="ORF">PMACD_LOCUS16445</name>
</gene>
<evidence type="ECO:0000256" key="1">
    <source>
        <dbReference type="ARBA" id="ARBA00005614"/>
    </source>
</evidence>
<dbReference type="InterPro" id="IPR036046">
    <property type="entry name" value="Acylphosphatase-like_dom_sf"/>
</dbReference>
<evidence type="ECO:0000313" key="10">
    <source>
        <dbReference type="EMBL" id="CAF4957942.1"/>
    </source>
</evidence>
<keyword evidence="11" id="KW-1185">Reference proteome</keyword>
<comment type="caution">
    <text evidence="10">The sequence shown here is derived from an EMBL/GenBank/DDBJ whole genome shotgun (WGS) entry which is preliminary data.</text>
</comment>
<feature type="chain" id="PRO_5032857277" description="Acylphosphatase" evidence="8">
    <location>
        <begin position="21"/>
        <end position="124"/>
    </location>
</feature>
<dbReference type="PRINTS" id="PR00112">
    <property type="entry name" value="ACYLPHPHTASE"/>
</dbReference>
<organism evidence="10 11">
    <name type="scientific">Pieris macdunnoughi</name>
    <dbReference type="NCBI Taxonomy" id="345717"/>
    <lineage>
        <taxon>Eukaryota</taxon>
        <taxon>Metazoa</taxon>
        <taxon>Ecdysozoa</taxon>
        <taxon>Arthropoda</taxon>
        <taxon>Hexapoda</taxon>
        <taxon>Insecta</taxon>
        <taxon>Pterygota</taxon>
        <taxon>Neoptera</taxon>
        <taxon>Endopterygota</taxon>
        <taxon>Lepidoptera</taxon>
        <taxon>Glossata</taxon>
        <taxon>Ditrysia</taxon>
        <taxon>Papilionoidea</taxon>
        <taxon>Pieridae</taxon>
        <taxon>Pierinae</taxon>
        <taxon>Pieris</taxon>
    </lineage>
</organism>
<evidence type="ECO:0000256" key="8">
    <source>
        <dbReference type="SAM" id="SignalP"/>
    </source>
</evidence>